<dbReference type="KEGG" id="ssl:SS1G_03694"/>
<reference evidence="2" key="1">
    <citation type="journal article" date="2011" name="PLoS Genet.">
        <title>Genomic analysis of the necrotrophic fungal pathogens Sclerotinia sclerotiorum and Botrytis cinerea.</title>
        <authorList>
            <person name="Amselem J."/>
            <person name="Cuomo C.A."/>
            <person name="van Kan J.A."/>
            <person name="Viaud M."/>
            <person name="Benito E.P."/>
            <person name="Couloux A."/>
            <person name="Coutinho P.M."/>
            <person name="de Vries R.P."/>
            <person name="Dyer P.S."/>
            <person name="Fillinger S."/>
            <person name="Fournier E."/>
            <person name="Gout L."/>
            <person name="Hahn M."/>
            <person name="Kohn L."/>
            <person name="Lapalu N."/>
            <person name="Plummer K.M."/>
            <person name="Pradier J.M."/>
            <person name="Quevillon E."/>
            <person name="Sharon A."/>
            <person name="Simon A."/>
            <person name="ten Have A."/>
            <person name="Tudzynski B."/>
            <person name="Tudzynski P."/>
            <person name="Wincker P."/>
            <person name="Andrew M."/>
            <person name="Anthouard V."/>
            <person name="Beever R.E."/>
            <person name="Beffa R."/>
            <person name="Benoit I."/>
            <person name="Bouzid O."/>
            <person name="Brault B."/>
            <person name="Chen Z."/>
            <person name="Choquer M."/>
            <person name="Collemare J."/>
            <person name="Cotton P."/>
            <person name="Danchin E.G."/>
            <person name="Da Silva C."/>
            <person name="Gautier A."/>
            <person name="Giraud C."/>
            <person name="Giraud T."/>
            <person name="Gonzalez C."/>
            <person name="Grossetete S."/>
            <person name="Guldener U."/>
            <person name="Henrissat B."/>
            <person name="Howlett B.J."/>
            <person name="Kodira C."/>
            <person name="Kretschmer M."/>
            <person name="Lappartient A."/>
            <person name="Leroch M."/>
            <person name="Levis C."/>
            <person name="Mauceli E."/>
            <person name="Neuveglise C."/>
            <person name="Oeser B."/>
            <person name="Pearson M."/>
            <person name="Poulain J."/>
            <person name="Poussereau N."/>
            <person name="Quesneville H."/>
            <person name="Rascle C."/>
            <person name="Schumacher J."/>
            <person name="Segurens B."/>
            <person name="Sexton A."/>
            <person name="Silva E."/>
            <person name="Sirven C."/>
            <person name="Soanes D.M."/>
            <person name="Talbot N.J."/>
            <person name="Templeton M."/>
            <person name="Yandava C."/>
            <person name="Yarden O."/>
            <person name="Zeng Q."/>
            <person name="Rollins J.A."/>
            <person name="Lebrun M.H."/>
            <person name="Dickman M."/>
        </authorList>
    </citation>
    <scope>NUCLEOTIDE SEQUENCE [LARGE SCALE GENOMIC DNA]</scope>
    <source>
        <strain evidence="2">ATCC 18683 / 1980 / Ss-1</strain>
    </source>
</reference>
<dbReference type="Proteomes" id="UP000001312">
    <property type="component" value="Unassembled WGS sequence"/>
</dbReference>
<gene>
    <name evidence="1" type="ORF">SS1G_03694</name>
</gene>
<dbReference type="RefSeq" id="XP_001595605.1">
    <property type="nucleotide sequence ID" value="XM_001595555.1"/>
</dbReference>
<evidence type="ECO:0000313" key="2">
    <source>
        <dbReference type="Proteomes" id="UP000001312"/>
    </source>
</evidence>
<accession>A7EEF4</accession>
<sequence>MLRVAVAKARHQDGVEFQGQLPEKNLKSYISKVGDALQNLHSGNTLSHANLSMDISLDSVQVLDKVREKLEVLL</sequence>
<dbReference type="InParanoid" id="A7EEF4"/>
<organism evidence="1 2">
    <name type="scientific">Sclerotinia sclerotiorum (strain ATCC 18683 / 1980 / Ss-1)</name>
    <name type="common">White mold</name>
    <name type="synonym">Whetzelinia sclerotiorum</name>
    <dbReference type="NCBI Taxonomy" id="665079"/>
    <lineage>
        <taxon>Eukaryota</taxon>
        <taxon>Fungi</taxon>
        <taxon>Dikarya</taxon>
        <taxon>Ascomycota</taxon>
        <taxon>Pezizomycotina</taxon>
        <taxon>Leotiomycetes</taxon>
        <taxon>Helotiales</taxon>
        <taxon>Sclerotiniaceae</taxon>
        <taxon>Sclerotinia</taxon>
    </lineage>
</organism>
<dbReference type="EMBL" id="CH476624">
    <property type="protein sequence ID" value="EDO01220.1"/>
    <property type="molecule type" value="Genomic_DNA"/>
</dbReference>
<keyword evidence="2" id="KW-1185">Reference proteome</keyword>
<dbReference type="AlphaFoldDB" id="A7EEF4"/>
<protein>
    <submittedName>
        <fullName evidence="1">Uncharacterized protein</fullName>
    </submittedName>
</protein>
<dbReference type="HOGENOM" id="CLU_2689295_0_0_1"/>
<proteinExistence type="predicted"/>
<name>A7EEF4_SCLS1</name>
<dbReference type="GeneID" id="5491326"/>
<evidence type="ECO:0000313" key="1">
    <source>
        <dbReference type="EMBL" id="EDO01220.1"/>
    </source>
</evidence>